<evidence type="ECO:0000256" key="9">
    <source>
        <dbReference type="ARBA" id="ARBA00022842"/>
    </source>
</evidence>
<keyword evidence="9 14" id="KW-0460">Magnesium</keyword>
<evidence type="ECO:0000256" key="6">
    <source>
        <dbReference type="ARBA" id="ARBA00022759"/>
    </source>
</evidence>
<evidence type="ECO:0000256" key="13">
    <source>
        <dbReference type="ARBA" id="ARBA00023254"/>
    </source>
</evidence>
<accession>A0A423VJX7</accession>
<evidence type="ECO:0000313" key="18">
    <source>
        <dbReference type="Proteomes" id="UP000285146"/>
    </source>
</evidence>
<dbReference type="EC" id="3.1.22.-" evidence="14"/>
<dbReference type="FunFam" id="1.10.10.10:FF:000307">
    <property type="entry name" value="Crossover junction endonuclease MUS81"/>
    <property type="match status" value="1"/>
</dbReference>
<dbReference type="SUPFAM" id="SSF47802">
    <property type="entry name" value="DNA polymerase beta, N-terminal domain-like"/>
    <property type="match status" value="1"/>
</dbReference>
<dbReference type="InterPro" id="IPR033309">
    <property type="entry name" value="Mus81"/>
</dbReference>
<evidence type="ECO:0000313" key="17">
    <source>
        <dbReference type="EMBL" id="ROV91238.1"/>
    </source>
</evidence>
<dbReference type="InterPro" id="IPR006166">
    <property type="entry name" value="ERCC4_domain"/>
</dbReference>
<dbReference type="SUPFAM" id="SSF52980">
    <property type="entry name" value="Restriction endonuclease-like"/>
    <property type="match status" value="1"/>
</dbReference>
<dbReference type="PANTHER" id="PTHR13451:SF0">
    <property type="entry name" value="CROSSOVER JUNCTION ENDONUCLEASE MUS81"/>
    <property type="match status" value="1"/>
</dbReference>
<feature type="domain" description="ERCC4" evidence="16">
    <location>
        <begin position="313"/>
        <end position="419"/>
    </location>
</feature>
<dbReference type="InterPro" id="IPR047417">
    <property type="entry name" value="WHD_MUS81"/>
</dbReference>
<comment type="subcellular location">
    <subcellularLocation>
        <location evidence="2 14">Nucleus</location>
    </subcellularLocation>
</comment>
<keyword evidence="4 14" id="KW-0540">Nuclease</keyword>
<dbReference type="GO" id="GO:0046872">
    <property type="term" value="F:metal ion binding"/>
    <property type="evidence" value="ECO:0007669"/>
    <property type="project" value="UniProtKB-UniRule"/>
</dbReference>
<keyword evidence="12 14" id="KW-0539">Nucleus</keyword>
<dbReference type="Pfam" id="PF21136">
    <property type="entry name" value="WHD_MUS81"/>
    <property type="match status" value="1"/>
</dbReference>
<sequence length="606" mass="67606">MPPPSDEESANPLLLSWVKEWYDTARERSSKGVTTYKHAYDALRRCPLVFSHPSELQQLKGFGPKLCERLTVQLQEYCDENGLPMPEHPLKSKKRKGGTNAAGRRANDDDDDDVDDEAAAPAPKKPRKAKPYVPALRSGAYALVVALSTAPGGATARLDKSDLIEAAQPYCDASFKAPSEPGKFYTAWSSMKTLLTKDLVYETGRPTKRYALTDEGWEVAKRIQEAAGASTSQARRSESAGNATTSRASAPSMGSTSTAFATNIETVPEDDLVAEQENPNYSDIVTDGPIFTNDTELPTFTTIRLSPGSFSVHLVLDFREIRAKTDRNYMQEELTKKGVRPIMRSMELGDAQWVAKVHDPELLKRGGAEGDEVVLDYIVERKRLDDLIGSIKDGRFREQKFRLKRSGVKNVTYLIEDISLDQTYFSRYEEAVQSAIASTQVVDGFTVKKTQRMDDTIRYLARMTGFLKKRYESQPLRVIPTKVITAQNYRPLLQHLRETQPGAQYHISYPAFASLVSKTNLLTLRDVFLKMLMCARGVTGEKAIQIQKIWKTPYELVKAFEQCGTGEGNKKRRQELISSLLGGHAVKSKQIGKALSAKVAEVWAEL</sequence>
<dbReference type="PANTHER" id="PTHR13451">
    <property type="entry name" value="CLASS II CROSSOVER JUNCTION ENDONUCLEASE MUS81"/>
    <property type="match status" value="1"/>
</dbReference>
<dbReference type="FunFam" id="1.10.150.110:FF:000001">
    <property type="entry name" value="Putative Crossover junction endonuclease MUS81"/>
    <property type="match status" value="1"/>
</dbReference>
<comment type="subunit">
    <text evidence="14">Interacts with EME1.</text>
</comment>
<dbReference type="InterPro" id="IPR010996">
    <property type="entry name" value="HHH_MUS81"/>
</dbReference>
<reference evidence="17 18" key="1">
    <citation type="submission" date="2015-09" db="EMBL/GenBank/DDBJ databases">
        <title>Host preference determinants of Valsa canker pathogens revealed by comparative genomics.</title>
        <authorList>
            <person name="Yin Z."/>
            <person name="Huang L."/>
        </authorList>
    </citation>
    <scope>NUCLEOTIDE SEQUENCE [LARGE SCALE GENOMIC DNA]</scope>
    <source>
        <strain evidence="17 18">SXYLt</strain>
    </source>
</reference>
<keyword evidence="5 14" id="KW-0479">Metal-binding</keyword>
<dbReference type="EMBL" id="LKEB01000092">
    <property type="protein sequence ID" value="ROV91238.1"/>
    <property type="molecule type" value="Genomic_DNA"/>
</dbReference>
<dbReference type="Gene3D" id="1.10.150.670">
    <property type="entry name" value="Crossover junction endonuclease EME1, DNA-binding domain"/>
    <property type="match status" value="1"/>
</dbReference>
<evidence type="ECO:0000256" key="15">
    <source>
        <dbReference type="SAM" id="MobiDB-lite"/>
    </source>
</evidence>
<evidence type="ECO:0000256" key="7">
    <source>
        <dbReference type="ARBA" id="ARBA00022763"/>
    </source>
</evidence>
<evidence type="ECO:0000256" key="2">
    <source>
        <dbReference type="ARBA" id="ARBA00004123"/>
    </source>
</evidence>
<evidence type="ECO:0000256" key="1">
    <source>
        <dbReference type="ARBA" id="ARBA00001946"/>
    </source>
</evidence>
<dbReference type="Proteomes" id="UP000285146">
    <property type="component" value="Unassembled WGS sequence"/>
</dbReference>
<dbReference type="InterPro" id="IPR011335">
    <property type="entry name" value="Restrct_endonuc-II-like"/>
</dbReference>
<feature type="region of interest" description="Disordered" evidence="15">
    <location>
        <begin position="81"/>
        <end position="131"/>
    </location>
</feature>
<evidence type="ECO:0000259" key="16">
    <source>
        <dbReference type="SMART" id="SM00891"/>
    </source>
</evidence>
<dbReference type="GO" id="GO:0000727">
    <property type="term" value="P:double-strand break repair via break-induced replication"/>
    <property type="evidence" value="ECO:0007669"/>
    <property type="project" value="UniProtKB-UniRule"/>
</dbReference>
<dbReference type="OrthoDB" id="5963188at2759"/>
<keyword evidence="11 14" id="KW-0234">DNA repair</keyword>
<dbReference type="InterPro" id="IPR047416">
    <property type="entry name" value="XPF_nuclease_Mus81"/>
</dbReference>
<dbReference type="Gene3D" id="1.10.150.110">
    <property type="entry name" value="DNA polymerase beta, N-terminal domain-like"/>
    <property type="match status" value="1"/>
</dbReference>
<evidence type="ECO:0000256" key="8">
    <source>
        <dbReference type="ARBA" id="ARBA00022801"/>
    </source>
</evidence>
<evidence type="ECO:0000256" key="10">
    <source>
        <dbReference type="ARBA" id="ARBA00023172"/>
    </source>
</evidence>
<feature type="region of interest" description="Disordered" evidence="15">
    <location>
        <begin position="226"/>
        <end position="256"/>
    </location>
</feature>
<evidence type="ECO:0000256" key="12">
    <source>
        <dbReference type="ARBA" id="ARBA00023242"/>
    </source>
</evidence>
<evidence type="ECO:0000256" key="3">
    <source>
        <dbReference type="ARBA" id="ARBA00010015"/>
    </source>
</evidence>
<name>A0A423VJX7_9PEZI</name>
<dbReference type="FunFam" id="3.40.50.10130:FF:000003">
    <property type="entry name" value="Crossover junction endonuclease MUS81"/>
    <property type="match status" value="1"/>
</dbReference>
<evidence type="ECO:0000256" key="14">
    <source>
        <dbReference type="RuleBase" id="RU369042"/>
    </source>
</evidence>
<dbReference type="GO" id="GO:0003677">
    <property type="term" value="F:DNA binding"/>
    <property type="evidence" value="ECO:0007669"/>
    <property type="project" value="UniProtKB-UniRule"/>
</dbReference>
<dbReference type="Gene3D" id="3.40.50.10130">
    <property type="match status" value="1"/>
</dbReference>
<comment type="similarity">
    <text evidence="3 14">Belongs to the XPF family.</text>
</comment>
<dbReference type="GO" id="GO:0031297">
    <property type="term" value="P:replication fork processing"/>
    <property type="evidence" value="ECO:0007669"/>
    <property type="project" value="UniProtKB-ARBA"/>
</dbReference>
<dbReference type="GO" id="GO:0031573">
    <property type="term" value="P:mitotic intra-S DNA damage checkpoint signaling"/>
    <property type="evidence" value="ECO:0007669"/>
    <property type="project" value="TreeGrafter"/>
</dbReference>
<keyword evidence="8 14" id="KW-0378">Hydrolase</keyword>
<protein>
    <recommendedName>
        <fullName evidence="14">Crossover junction endonuclease MUS81</fullName>
        <ecNumber evidence="14">3.1.22.-</ecNumber>
    </recommendedName>
</protein>
<dbReference type="InterPro" id="IPR027421">
    <property type="entry name" value="DNA_pol_lamdba_lyase_dom_sf"/>
</dbReference>
<dbReference type="AlphaFoldDB" id="A0A423VJX7"/>
<dbReference type="CDD" id="cd21036">
    <property type="entry name" value="WH_MUS81"/>
    <property type="match status" value="1"/>
</dbReference>
<dbReference type="Gene3D" id="1.10.10.10">
    <property type="entry name" value="Winged helix-like DNA-binding domain superfamily/Winged helix DNA-binding domain"/>
    <property type="match status" value="1"/>
</dbReference>
<feature type="compositionally biased region" description="Polar residues" evidence="15">
    <location>
        <begin position="229"/>
        <end position="256"/>
    </location>
</feature>
<comment type="function">
    <text evidence="14">Interacts with EME1 to form a DNA structure-specific endonuclease with substrate preference for branched DNA structures with a 5'-end at the branch nick. Typical substrates include 3'-flap structures, D-loops, replication forks and nicked Holliday junctions. May be required in mitosis for the processing of stalled or collapsed replication fork intermediates. May be required in meiosis for the repair of meiosis-specific double strand breaks subsequent to single-end invasion (SEI).</text>
</comment>
<gene>
    <name evidence="17" type="ORF">VPNG_09692</name>
</gene>
<dbReference type="STRING" id="1230097.A0A423VJX7"/>
<keyword evidence="18" id="KW-1185">Reference proteome</keyword>
<dbReference type="Pfam" id="PF02732">
    <property type="entry name" value="ERCC4"/>
    <property type="match status" value="1"/>
</dbReference>
<dbReference type="SMART" id="SM00891">
    <property type="entry name" value="ERCC4"/>
    <property type="match status" value="1"/>
</dbReference>
<evidence type="ECO:0000256" key="5">
    <source>
        <dbReference type="ARBA" id="ARBA00022723"/>
    </source>
</evidence>
<evidence type="ECO:0000256" key="11">
    <source>
        <dbReference type="ARBA" id="ARBA00023204"/>
    </source>
</evidence>
<dbReference type="InterPro" id="IPR036388">
    <property type="entry name" value="WH-like_DNA-bd_sf"/>
</dbReference>
<dbReference type="GO" id="GO:0008821">
    <property type="term" value="F:crossover junction DNA endonuclease activity"/>
    <property type="evidence" value="ECO:0007669"/>
    <property type="project" value="UniProtKB-UniRule"/>
</dbReference>
<comment type="caution">
    <text evidence="17">The sequence shown here is derived from an EMBL/GenBank/DDBJ whole genome shotgun (WGS) entry which is preliminary data.</text>
</comment>
<dbReference type="InParanoid" id="A0A423VJX7"/>
<dbReference type="GO" id="GO:0048257">
    <property type="term" value="F:3'-flap endonuclease activity"/>
    <property type="evidence" value="ECO:0007669"/>
    <property type="project" value="TreeGrafter"/>
</dbReference>
<keyword evidence="7 14" id="KW-0227">DNA damage</keyword>
<dbReference type="InterPro" id="IPR042530">
    <property type="entry name" value="EME1/EME2_C"/>
</dbReference>
<dbReference type="Pfam" id="PF14716">
    <property type="entry name" value="HHH_8"/>
    <property type="match status" value="1"/>
</dbReference>
<keyword evidence="6 14" id="KW-0255">Endonuclease</keyword>
<dbReference type="CDD" id="cd20074">
    <property type="entry name" value="XPF_nuclease_Mus81"/>
    <property type="match status" value="1"/>
</dbReference>
<dbReference type="GO" id="GO:0006308">
    <property type="term" value="P:DNA catabolic process"/>
    <property type="evidence" value="ECO:0007669"/>
    <property type="project" value="UniProtKB-UniRule"/>
</dbReference>
<evidence type="ECO:0000256" key="4">
    <source>
        <dbReference type="ARBA" id="ARBA00022722"/>
    </source>
</evidence>
<dbReference type="GO" id="GO:0000712">
    <property type="term" value="P:resolution of meiotic recombination intermediates"/>
    <property type="evidence" value="ECO:0007669"/>
    <property type="project" value="UniProtKB-ARBA"/>
</dbReference>
<comment type="cofactor">
    <cofactor evidence="1 14">
        <name>Mg(2+)</name>
        <dbReference type="ChEBI" id="CHEBI:18420"/>
    </cofactor>
</comment>
<dbReference type="GO" id="GO:0005634">
    <property type="term" value="C:nucleus"/>
    <property type="evidence" value="ECO:0007669"/>
    <property type="project" value="UniProtKB-SubCell"/>
</dbReference>
<dbReference type="FunCoup" id="A0A423VJX7">
    <property type="interactions" value="184"/>
</dbReference>
<feature type="compositionally biased region" description="Acidic residues" evidence="15">
    <location>
        <begin position="108"/>
        <end position="118"/>
    </location>
</feature>
<organism evidence="17 18">
    <name type="scientific">Cytospora leucostoma</name>
    <dbReference type="NCBI Taxonomy" id="1230097"/>
    <lineage>
        <taxon>Eukaryota</taxon>
        <taxon>Fungi</taxon>
        <taxon>Dikarya</taxon>
        <taxon>Ascomycota</taxon>
        <taxon>Pezizomycotina</taxon>
        <taxon>Sordariomycetes</taxon>
        <taxon>Sordariomycetidae</taxon>
        <taxon>Diaporthales</taxon>
        <taxon>Cytosporaceae</taxon>
        <taxon>Cytospora</taxon>
    </lineage>
</organism>
<proteinExistence type="inferred from homology"/>
<keyword evidence="13" id="KW-0469">Meiosis</keyword>
<dbReference type="GO" id="GO:0048476">
    <property type="term" value="C:Holliday junction resolvase complex"/>
    <property type="evidence" value="ECO:0007669"/>
    <property type="project" value="UniProtKB-UniRule"/>
</dbReference>
<keyword evidence="10 14" id="KW-0233">DNA recombination</keyword>